<organism evidence="2 3">
    <name type="scientific">Serratia symbiotica</name>
    <dbReference type="NCBI Taxonomy" id="138074"/>
    <lineage>
        <taxon>Bacteria</taxon>
        <taxon>Pseudomonadati</taxon>
        <taxon>Pseudomonadota</taxon>
        <taxon>Gammaproteobacteria</taxon>
        <taxon>Enterobacterales</taxon>
        <taxon>Yersiniaceae</taxon>
        <taxon>Serratia</taxon>
    </lineage>
</organism>
<keyword evidence="1" id="KW-0732">Signal</keyword>
<evidence type="ECO:0000313" key="2">
    <source>
        <dbReference type="EMBL" id="BBI93033.1"/>
    </source>
</evidence>
<dbReference type="AlphaFoldDB" id="A0A455VIY2"/>
<dbReference type="InterPro" id="IPR022753">
    <property type="entry name" value="T4SS_pilus_biogen_PilP"/>
</dbReference>
<dbReference type="RefSeq" id="WP_149590997.1">
    <property type="nucleotide sequence ID" value="NZ_AP019532.1"/>
</dbReference>
<dbReference type="NCBIfam" id="TIGR03021">
    <property type="entry name" value="pilP_fam"/>
    <property type="match status" value="1"/>
</dbReference>
<feature type="chain" id="PRO_5019774924" evidence="1">
    <location>
        <begin position="21"/>
        <end position="154"/>
    </location>
</feature>
<feature type="signal peptide" evidence="1">
    <location>
        <begin position="1"/>
        <end position="20"/>
    </location>
</feature>
<evidence type="ECO:0000313" key="3">
    <source>
        <dbReference type="Proteomes" id="UP000324392"/>
    </source>
</evidence>
<evidence type="ECO:0000256" key="1">
    <source>
        <dbReference type="SAM" id="SignalP"/>
    </source>
</evidence>
<accession>A0A455VIY2</accession>
<protein>
    <submittedName>
        <fullName evidence="2">Type IV pilus protein</fullName>
    </submittedName>
</protein>
<dbReference type="EMBL" id="AP019532">
    <property type="protein sequence ID" value="BBI93033.1"/>
    <property type="molecule type" value="Genomic_DNA"/>
</dbReference>
<reference evidence="2 3" key="1">
    <citation type="submission" date="2019-03" db="EMBL/GenBank/DDBJ databases">
        <title>The genome sequence of Candidatus Serratia symbiotica strain IS.</title>
        <authorList>
            <person name="Nikoh N."/>
            <person name="Koga R."/>
            <person name="Oshima K."/>
            <person name="Hattori M."/>
            <person name="Fukatsu T."/>
        </authorList>
    </citation>
    <scope>NUCLEOTIDE SEQUENCE [LARGE SCALE GENOMIC DNA]</scope>
    <source>
        <strain evidence="2 3">IS</strain>
        <plasmid evidence="3">pssyis1 dna</plasmid>
    </source>
</reference>
<proteinExistence type="predicted"/>
<sequence length="154" mass="17060">MQNHKCALFIAAWVSTAAYAETPPLLPSQPPVMEEYTLQRLEQIQAETVLLEAKAARARIQRELEESGIDARTANLPLTGRELAILPRAGSLPSVEEIYGSGKQLMARLVLSDGKRAELRQGEQIPGTRFLIETISAREVRVADGNDKRTLAFY</sequence>
<name>A0A455VIY2_9GAMM</name>
<dbReference type="Proteomes" id="UP000324392">
    <property type="component" value="Plasmid pSsyis1"/>
</dbReference>
<keyword evidence="2" id="KW-0614">Plasmid</keyword>
<gene>
    <name evidence="2" type="primary">pilP</name>
    <name evidence="2" type="ORF">SSYIS1_40320</name>
</gene>
<geneLocation type="plasmid" evidence="3">
    <name>pssyis1 dna</name>
</geneLocation>